<dbReference type="GO" id="GO:0055085">
    <property type="term" value="P:transmembrane transport"/>
    <property type="evidence" value="ECO:0007669"/>
    <property type="project" value="InterPro"/>
</dbReference>
<comment type="similarity">
    <text evidence="1">Belongs to the bacterial solute-binding protein 7 family.</text>
</comment>
<evidence type="ECO:0000256" key="3">
    <source>
        <dbReference type="ARBA" id="ARBA00022729"/>
    </source>
</evidence>
<dbReference type="NCBIfam" id="NF037995">
    <property type="entry name" value="TRAP_S1"/>
    <property type="match status" value="1"/>
</dbReference>
<keyword evidence="5" id="KW-1185">Reference proteome</keyword>
<gene>
    <name evidence="4" type="ORF">PPEP_a2176</name>
</gene>
<dbReference type="AlphaFoldDB" id="A0A8I0MYG7"/>
<dbReference type="Proteomes" id="UP000660708">
    <property type="component" value="Unassembled WGS sequence"/>
</dbReference>
<evidence type="ECO:0000313" key="4">
    <source>
        <dbReference type="EMBL" id="MBE0347667.1"/>
    </source>
</evidence>
<proteinExistence type="inferred from homology"/>
<evidence type="ECO:0000313" key="5">
    <source>
        <dbReference type="Proteomes" id="UP000660708"/>
    </source>
</evidence>
<dbReference type="InterPro" id="IPR038404">
    <property type="entry name" value="TRAP_DctP_sf"/>
</dbReference>
<reference evidence="4 5" key="1">
    <citation type="submission" date="2015-06" db="EMBL/GenBank/DDBJ databases">
        <title>Genome sequence of Pseudoalteromonas peptidolytica.</title>
        <authorList>
            <person name="Xie B.-B."/>
            <person name="Rong J.-C."/>
            <person name="Qin Q.-L."/>
            <person name="Zhang Y.-Z."/>
        </authorList>
    </citation>
    <scope>NUCLEOTIDE SEQUENCE [LARGE SCALE GENOMIC DNA]</scope>
    <source>
        <strain evidence="4 5">F12-50-A1</strain>
    </source>
</reference>
<dbReference type="InterPro" id="IPR006311">
    <property type="entry name" value="TAT_signal"/>
</dbReference>
<name>A0A8I0MYG7_9GAMM</name>
<protein>
    <submittedName>
        <fullName evidence="4">Uncharacterized protein</fullName>
    </submittedName>
</protein>
<dbReference type="InterPro" id="IPR018389">
    <property type="entry name" value="DctP_fam"/>
</dbReference>
<accession>A0A8I0MYG7</accession>
<sequence length="366" mass="41508">MPTNRRQFLQASFAVGASLLLSERAKASSESDLEEKVKRQRALYTLRLASPYPIYQSEFIPHMHIEFKSLVERFTNGKVYVDIHHNGVLGSGRELMAAVTRGQVEAILISVSNLSRAAPALDILNIPFWASANQAFLNLICSPQWQSMVIDPINQQGKLTVLIHHIVGARTLTSTKHFNRLINLPEKLEGVVLRVPASKVLHHFYNMTPANVVDVPWAKVAKMARTDHIDVMDPSVIGLFAGRDKLRHQIGHVSLIESVPDAWVTVANQKWLNNLSNKIKLEIQEAGLQTFRTHVAQFEQRQQRCKRALMALGAKIYHLNEDEKQDWQQRFGHHNAQWNDIKRELLGSTQAFQQLVDATQQRSSDN</sequence>
<dbReference type="Pfam" id="PF03480">
    <property type="entry name" value="DctP"/>
    <property type="match status" value="1"/>
</dbReference>
<comment type="caution">
    <text evidence="4">The sequence shown here is derived from an EMBL/GenBank/DDBJ whole genome shotgun (WGS) entry which is preliminary data.</text>
</comment>
<keyword evidence="2" id="KW-0813">Transport</keyword>
<evidence type="ECO:0000256" key="2">
    <source>
        <dbReference type="ARBA" id="ARBA00022448"/>
    </source>
</evidence>
<organism evidence="4 5">
    <name type="scientific">Pseudoalteromonas peptidolytica F12-50-A1</name>
    <dbReference type="NCBI Taxonomy" id="1315280"/>
    <lineage>
        <taxon>Bacteria</taxon>
        <taxon>Pseudomonadati</taxon>
        <taxon>Pseudomonadota</taxon>
        <taxon>Gammaproteobacteria</taxon>
        <taxon>Alteromonadales</taxon>
        <taxon>Pseudoalteromonadaceae</taxon>
        <taxon>Pseudoalteromonas</taxon>
    </lineage>
</organism>
<evidence type="ECO:0000256" key="1">
    <source>
        <dbReference type="ARBA" id="ARBA00009023"/>
    </source>
</evidence>
<dbReference type="PROSITE" id="PS51318">
    <property type="entry name" value="TAT"/>
    <property type="match status" value="1"/>
</dbReference>
<dbReference type="RefSeq" id="WP_147391169.1">
    <property type="nucleotide sequence ID" value="NZ_AQHF01000026.1"/>
</dbReference>
<keyword evidence="3" id="KW-0732">Signal</keyword>
<dbReference type="PANTHER" id="PTHR33376:SF7">
    <property type="entry name" value="C4-DICARBOXYLATE-BINDING PROTEIN DCTB"/>
    <property type="match status" value="1"/>
</dbReference>
<dbReference type="Gene3D" id="3.40.190.170">
    <property type="entry name" value="Bacterial extracellular solute-binding protein, family 7"/>
    <property type="match status" value="1"/>
</dbReference>
<dbReference type="EMBL" id="AQHF01000026">
    <property type="protein sequence ID" value="MBE0347667.1"/>
    <property type="molecule type" value="Genomic_DNA"/>
</dbReference>
<dbReference type="PANTHER" id="PTHR33376">
    <property type="match status" value="1"/>
</dbReference>